<keyword evidence="2" id="KW-0560">Oxidoreductase</keyword>
<dbReference type="CDD" id="cd05233">
    <property type="entry name" value="SDR_c"/>
    <property type="match status" value="1"/>
</dbReference>
<accession>A0ABS5S2B8</accession>
<dbReference type="Pfam" id="PF13561">
    <property type="entry name" value="adh_short_C2"/>
    <property type="match status" value="1"/>
</dbReference>
<evidence type="ECO:0000256" key="2">
    <source>
        <dbReference type="ARBA" id="ARBA00023002"/>
    </source>
</evidence>
<evidence type="ECO:0000256" key="1">
    <source>
        <dbReference type="ARBA" id="ARBA00006484"/>
    </source>
</evidence>
<keyword evidence="4" id="KW-1185">Reference proteome</keyword>
<dbReference type="InterPro" id="IPR020904">
    <property type="entry name" value="Sc_DH/Rdtase_CS"/>
</dbReference>
<name>A0ABS5S2B8_9HYPH</name>
<gene>
    <name evidence="3" type="ORF">JYU29_15345</name>
</gene>
<dbReference type="PANTHER" id="PTHR43639">
    <property type="entry name" value="OXIDOREDUCTASE, SHORT-CHAIN DEHYDROGENASE/REDUCTASE FAMILY (AFU_ORTHOLOGUE AFUA_5G02870)"/>
    <property type="match status" value="1"/>
</dbReference>
<dbReference type="PANTHER" id="PTHR43639:SF1">
    <property type="entry name" value="SHORT-CHAIN DEHYDROGENASE_REDUCTASE FAMILY PROTEIN"/>
    <property type="match status" value="1"/>
</dbReference>
<dbReference type="Gene3D" id="3.40.50.720">
    <property type="entry name" value="NAD(P)-binding Rossmann-like Domain"/>
    <property type="match status" value="1"/>
</dbReference>
<dbReference type="RefSeq" id="WP_213985724.1">
    <property type="nucleotide sequence ID" value="NZ_JAFMNX010000004.1"/>
</dbReference>
<proteinExistence type="inferred from homology"/>
<dbReference type="Proteomes" id="UP001297272">
    <property type="component" value="Unassembled WGS sequence"/>
</dbReference>
<sequence length="253" mass="26784">MASDPLSARYPDLEGKAVVITGGATGIGASLVRAFADQRAVVDFLDIDETSGEALAQAVPRARFHALDLTDTQPLRETFATIARDRSRIDILINNASRDDRHAMSEVEPGDWRKHLAVNLDHQFFASQVAANIMCAQGSGSIVMTSSTSFMKGRPGMVGYTTAKAAVVGLTRTLARELGPSGVRVNCLIPGAIRTERQNAFWRSPEADAEILAAQALKIDLSPAHVAAMALFLASDASSGCTGANFLVDAGLT</sequence>
<evidence type="ECO:0000313" key="3">
    <source>
        <dbReference type="EMBL" id="MBS9722067.1"/>
    </source>
</evidence>
<dbReference type="InterPro" id="IPR036291">
    <property type="entry name" value="NAD(P)-bd_dom_sf"/>
</dbReference>
<protein>
    <submittedName>
        <fullName evidence="3">SDR family oxidoreductase</fullName>
    </submittedName>
</protein>
<evidence type="ECO:0000313" key="4">
    <source>
        <dbReference type="Proteomes" id="UP001297272"/>
    </source>
</evidence>
<dbReference type="SUPFAM" id="SSF51735">
    <property type="entry name" value="NAD(P)-binding Rossmann-fold domains"/>
    <property type="match status" value="1"/>
</dbReference>
<dbReference type="EMBL" id="JAFMNX010000004">
    <property type="protein sequence ID" value="MBS9722067.1"/>
    <property type="molecule type" value="Genomic_DNA"/>
</dbReference>
<organism evidence="3 4">
    <name type="scientific">Tianweitania aestuarii</name>
    <dbReference type="NCBI Taxonomy" id="2814886"/>
    <lineage>
        <taxon>Bacteria</taxon>
        <taxon>Pseudomonadati</taxon>
        <taxon>Pseudomonadota</taxon>
        <taxon>Alphaproteobacteria</taxon>
        <taxon>Hyphomicrobiales</taxon>
        <taxon>Phyllobacteriaceae</taxon>
        <taxon>Tianweitania</taxon>
    </lineage>
</organism>
<dbReference type="PRINTS" id="PR00081">
    <property type="entry name" value="GDHRDH"/>
</dbReference>
<dbReference type="PROSITE" id="PS00061">
    <property type="entry name" value="ADH_SHORT"/>
    <property type="match status" value="1"/>
</dbReference>
<comment type="caution">
    <text evidence="3">The sequence shown here is derived from an EMBL/GenBank/DDBJ whole genome shotgun (WGS) entry which is preliminary data.</text>
</comment>
<comment type="similarity">
    <text evidence="1">Belongs to the short-chain dehydrogenases/reductases (SDR) family.</text>
</comment>
<dbReference type="InterPro" id="IPR002347">
    <property type="entry name" value="SDR_fam"/>
</dbReference>
<reference evidence="3 4" key="1">
    <citation type="submission" date="2021-03" db="EMBL/GenBank/DDBJ databases">
        <title>Tianweitania aestuarii sp. nov., isolated from a tidal flat.</title>
        <authorList>
            <person name="Park S."/>
            <person name="Yoon J.-H."/>
        </authorList>
    </citation>
    <scope>NUCLEOTIDE SEQUENCE [LARGE SCALE GENOMIC DNA]</scope>
    <source>
        <strain evidence="3 4">BSSL-BM11</strain>
    </source>
</reference>
<dbReference type="PRINTS" id="PR00080">
    <property type="entry name" value="SDRFAMILY"/>
</dbReference>